<reference evidence="10" key="1">
    <citation type="journal article" date="2019" name="Int. J. Syst. Evol. Microbiol.">
        <title>The Global Catalogue of Microorganisms (GCM) 10K type strain sequencing project: providing services to taxonomists for standard genome sequencing and annotation.</title>
        <authorList>
            <consortium name="The Broad Institute Genomics Platform"/>
            <consortium name="The Broad Institute Genome Sequencing Center for Infectious Disease"/>
            <person name="Wu L."/>
            <person name="Ma J."/>
        </authorList>
    </citation>
    <scope>NUCLEOTIDE SEQUENCE [LARGE SCALE GENOMIC DNA]</scope>
    <source>
        <strain evidence="10">JCM 16918</strain>
    </source>
</reference>
<proteinExistence type="inferred from homology"/>
<evidence type="ECO:0000256" key="3">
    <source>
        <dbReference type="ARBA" id="ARBA00022475"/>
    </source>
</evidence>
<dbReference type="PANTHER" id="PTHR30353:SF0">
    <property type="entry name" value="TRANSMEMBRANE PROTEIN"/>
    <property type="match status" value="1"/>
</dbReference>
<feature type="transmembrane region" description="Helical" evidence="7">
    <location>
        <begin position="66"/>
        <end position="96"/>
    </location>
</feature>
<dbReference type="InterPro" id="IPR032816">
    <property type="entry name" value="VTT_dom"/>
</dbReference>
<feature type="domain" description="VTT" evidence="8">
    <location>
        <begin position="54"/>
        <end position="174"/>
    </location>
</feature>
<evidence type="ECO:0000313" key="10">
    <source>
        <dbReference type="Proteomes" id="UP000645517"/>
    </source>
</evidence>
<evidence type="ECO:0000256" key="2">
    <source>
        <dbReference type="ARBA" id="ARBA00010792"/>
    </source>
</evidence>
<evidence type="ECO:0000256" key="4">
    <source>
        <dbReference type="ARBA" id="ARBA00022692"/>
    </source>
</evidence>
<keyword evidence="4 7" id="KW-0812">Transmembrane</keyword>
<feature type="transmembrane region" description="Helical" evidence="7">
    <location>
        <begin position="33"/>
        <end position="54"/>
    </location>
</feature>
<feature type="transmembrane region" description="Helical" evidence="7">
    <location>
        <begin position="159"/>
        <end position="179"/>
    </location>
</feature>
<keyword evidence="10" id="KW-1185">Reference proteome</keyword>
<name>A0ABQ2IZV9_9DEIO</name>
<comment type="similarity">
    <text evidence="2 7">Belongs to the DedA family.</text>
</comment>
<dbReference type="PANTHER" id="PTHR30353">
    <property type="entry name" value="INNER MEMBRANE PROTEIN DEDA-RELATED"/>
    <property type="match status" value="1"/>
</dbReference>
<evidence type="ECO:0000256" key="7">
    <source>
        <dbReference type="RuleBase" id="RU367016"/>
    </source>
</evidence>
<gene>
    <name evidence="9" type="ORF">GCM10010842_10440</name>
</gene>
<evidence type="ECO:0000259" key="8">
    <source>
        <dbReference type="Pfam" id="PF09335"/>
    </source>
</evidence>
<evidence type="ECO:0000256" key="5">
    <source>
        <dbReference type="ARBA" id="ARBA00022989"/>
    </source>
</evidence>
<protein>
    <submittedName>
        <fullName evidence="9">Membrane protein</fullName>
    </submittedName>
</protein>
<keyword evidence="6 7" id="KW-0472">Membrane</keyword>
<sequence>MKGAFHPASDAPVPGGTLACAGMHDLTSLILSASYVGLFAIVFAETGLLLGFFLPGDTLLLAAGVLAAGGALSLGGIMAAVVAGAVLGCVAGYFIGGKFGPRVFASQDARYFKPEYVTRAELFFARYGWLAVVLARFVPVVRTLVPTMAGVSRMPLAPFTLYNILGAILWGVSVPALGYFLGDRIPHLDRYILLIVGGVVVISIVPVLLKVMQARRAT</sequence>
<evidence type="ECO:0000313" key="9">
    <source>
        <dbReference type="EMBL" id="GGN33126.1"/>
    </source>
</evidence>
<comment type="subcellular location">
    <subcellularLocation>
        <location evidence="1 7">Cell membrane</location>
        <topology evidence="1 7">Multi-pass membrane protein</topology>
    </subcellularLocation>
</comment>
<feature type="transmembrane region" description="Helical" evidence="7">
    <location>
        <begin position="191"/>
        <end position="209"/>
    </location>
</feature>
<accession>A0ABQ2IZV9</accession>
<dbReference type="InterPro" id="IPR032818">
    <property type="entry name" value="DedA-like"/>
</dbReference>
<dbReference type="Pfam" id="PF09335">
    <property type="entry name" value="VTT_dom"/>
    <property type="match status" value="1"/>
</dbReference>
<keyword evidence="3 7" id="KW-1003">Cell membrane</keyword>
<feature type="transmembrane region" description="Helical" evidence="7">
    <location>
        <begin position="116"/>
        <end position="138"/>
    </location>
</feature>
<organism evidence="9 10">
    <name type="scientific">Deinococcus daejeonensis</name>
    <dbReference type="NCBI Taxonomy" id="1007098"/>
    <lineage>
        <taxon>Bacteria</taxon>
        <taxon>Thermotogati</taxon>
        <taxon>Deinococcota</taxon>
        <taxon>Deinococci</taxon>
        <taxon>Deinococcales</taxon>
        <taxon>Deinococcaceae</taxon>
        <taxon>Deinococcus</taxon>
    </lineage>
</organism>
<dbReference type="Proteomes" id="UP000645517">
    <property type="component" value="Unassembled WGS sequence"/>
</dbReference>
<comment type="caution">
    <text evidence="9">The sequence shown here is derived from an EMBL/GenBank/DDBJ whole genome shotgun (WGS) entry which is preliminary data.</text>
</comment>
<evidence type="ECO:0000256" key="1">
    <source>
        <dbReference type="ARBA" id="ARBA00004651"/>
    </source>
</evidence>
<dbReference type="EMBL" id="BMOR01000003">
    <property type="protein sequence ID" value="GGN33126.1"/>
    <property type="molecule type" value="Genomic_DNA"/>
</dbReference>
<keyword evidence="5 7" id="KW-1133">Transmembrane helix</keyword>
<evidence type="ECO:0000256" key="6">
    <source>
        <dbReference type="ARBA" id="ARBA00023136"/>
    </source>
</evidence>